<dbReference type="SMART" id="SM00342">
    <property type="entry name" value="HTH_ARAC"/>
    <property type="match status" value="1"/>
</dbReference>
<dbReference type="InterPro" id="IPR037046">
    <property type="entry name" value="AlkA_N_sf"/>
</dbReference>
<dbReference type="PANTHER" id="PTHR43003:SF13">
    <property type="entry name" value="DNA-3-METHYLADENINE GLYCOSYLASE 2"/>
    <property type="match status" value="1"/>
</dbReference>
<keyword evidence="10" id="KW-0238">DNA-binding</keyword>
<evidence type="ECO:0000256" key="11">
    <source>
        <dbReference type="ARBA" id="ARBA00023159"/>
    </source>
</evidence>
<organism evidence="15 16">
    <name type="scientific">Erwinia sorbitola</name>
    <dbReference type="NCBI Taxonomy" id="2681984"/>
    <lineage>
        <taxon>Bacteria</taxon>
        <taxon>Pseudomonadati</taxon>
        <taxon>Pseudomonadota</taxon>
        <taxon>Gammaproteobacteria</taxon>
        <taxon>Enterobacterales</taxon>
        <taxon>Erwiniaceae</taxon>
        <taxon>Erwinia</taxon>
    </lineage>
</organism>
<dbReference type="InterPro" id="IPR023170">
    <property type="entry name" value="HhH_base_excis_C"/>
</dbReference>
<dbReference type="Pfam" id="PF12833">
    <property type="entry name" value="HTH_18"/>
    <property type="match status" value="1"/>
</dbReference>
<evidence type="ECO:0000256" key="9">
    <source>
        <dbReference type="ARBA" id="ARBA00023015"/>
    </source>
</evidence>
<feature type="domain" description="HTH araC/xylS-type" evidence="14">
    <location>
        <begin position="86"/>
        <end position="185"/>
    </location>
</feature>
<gene>
    <name evidence="15" type="ORF">GN242_14495</name>
</gene>
<evidence type="ECO:0000256" key="8">
    <source>
        <dbReference type="ARBA" id="ARBA00022833"/>
    </source>
</evidence>
<dbReference type="Gene3D" id="3.30.310.20">
    <property type="entry name" value="DNA-3-methyladenine glycosylase AlkA, N-terminal domain"/>
    <property type="match status" value="1"/>
</dbReference>
<evidence type="ECO:0000256" key="13">
    <source>
        <dbReference type="ARBA" id="ARBA00023204"/>
    </source>
</evidence>
<evidence type="ECO:0000256" key="3">
    <source>
        <dbReference type="ARBA" id="ARBA00012000"/>
    </source>
</evidence>
<keyword evidence="11" id="KW-0010">Activator</keyword>
<evidence type="ECO:0000256" key="6">
    <source>
        <dbReference type="ARBA" id="ARBA00022723"/>
    </source>
</evidence>
<dbReference type="GO" id="GO:0043916">
    <property type="term" value="F:DNA-7-methylguanine glycosylase activity"/>
    <property type="evidence" value="ECO:0007669"/>
    <property type="project" value="TreeGrafter"/>
</dbReference>
<dbReference type="GO" id="GO:0005737">
    <property type="term" value="C:cytoplasm"/>
    <property type="evidence" value="ECO:0007669"/>
    <property type="project" value="TreeGrafter"/>
</dbReference>
<dbReference type="SUPFAM" id="SSF55945">
    <property type="entry name" value="TATA-box binding protein-like"/>
    <property type="match status" value="1"/>
</dbReference>
<dbReference type="Gene3D" id="1.10.1670.10">
    <property type="entry name" value="Helix-hairpin-Helix base-excision DNA repair enzymes (C-terminal)"/>
    <property type="match status" value="1"/>
</dbReference>
<dbReference type="PROSITE" id="PS01124">
    <property type="entry name" value="HTH_ARAC_FAMILY_2"/>
    <property type="match status" value="1"/>
</dbReference>
<dbReference type="SMART" id="SM00478">
    <property type="entry name" value="ENDO3c"/>
    <property type="match status" value="1"/>
</dbReference>
<dbReference type="GO" id="GO:0003700">
    <property type="term" value="F:DNA-binding transcription factor activity"/>
    <property type="evidence" value="ECO:0007669"/>
    <property type="project" value="InterPro"/>
</dbReference>
<reference evidence="15 16" key="1">
    <citation type="submission" date="2019-12" db="EMBL/GenBank/DDBJ databases">
        <title>Erwinia sp. nov., isolated from droppings of birds in the Qinghai-Tiebt plateau of China.</title>
        <authorList>
            <person name="Ge Y."/>
        </authorList>
    </citation>
    <scope>NUCLEOTIDE SEQUENCE [LARGE SCALE GENOMIC DNA]</scope>
    <source>
        <strain evidence="15 16">J780</strain>
    </source>
</reference>
<dbReference type="GO" id="GO:0043565">
    <property type="term" value="F:sequence-specific DNA binding"/>
    <property type="evidence" value="ECO:0007669"/>
    <property type="project" value="InterPro"/>
</dbReference>
<dbReference type="Gene3D" id="1.10.10.60">
    <property type="entry name" value="Homeodomain-like"/>
    <property type="match status" value="1"/>
</dbReference>
<dbReference type="Proteomes" id="UP000424752">
    <property type="component" value="Chromosome"/>
</dbReference>
<dbReference type="InterPro" id="IPR009057">
    <property type="entry name" value="Homeodomain-like_sf"/>
</dbReference>
<protein>
    <recommendedName>
        <fullName evidence="3">DNA-3-methyladenine glycosylase II</fullName>
        <ecNumber evidence="3">3.2.2.21</ecNumber>
    </recommendedName>
</protein>
<dbReference type="GO" id="GO:0008270">
    <property type="term" value="F:zinc ion binding"/>
    <property type="evidence" value="ECO:0007669"/>
    <property type="project" value="InterPro"/>
</dbReference>
<dbReference type="InterPro" id="IPR004026">
    <property type="entry name" value="Ada_DNA_repair_Zn-bd"/>
</dbReference>
<dbReference type="SUPFAM" id="SSF48150">
    <property type="entry name" value="DNA-glycosylase"/>
    <property type="match status" value="1"/>
</dbReference>
<dbReference type="Gene3D" id="1.10.340.30">
    <property type="entry name" value="Hypothetical protein, domain 2"/>
    <property type="match status" value="1"/>
</dbReference>
<name>A0A6I6EUW7_9GAMM</name>
<dbReference type="Pfam" id="PF02805">
    <property type="entry name" value="Ada_Zn_binding"/>
    <property type="match status" value="1"/>
</dbReference>
<dbReference type="GO" id="GO:0006285">
    <property type="term" value="P:base-excision repair, AP site formation"/>
    <property type="evidence" value="ECO:0007669"/>
    <property type="project" value="TreeGrafter"/>
</dbReference>
<dbReference type="PANTHER" id="PTHR43003">
    <property type="entry name" value="DNA-3-METHYLADENINE GLYCOSYLASE"/>
    <property type="match status" value="1"/>
</dbReference>
<keyword evidence="8" id="KW-0862">Zinc</keyword>
<evidence type="ECO:0000256" key="5">
    <source>
        <dbReference type="ARBA" id="ARBA00022679"/>
    </source>
</evidence>
<dbReference type="RefSeq" id="WP_156287725.1">
    <property type="nucleotide sequence ID" value="NZ_CP046509.1"/>
</dbReference>
<dbReference type="Pfam" id="PF00730">
    <property type="entry name" value="HhH-GPD"/>
    <property type="match status" value="1"/>
</dbReference>
<accession>A0A6I6EUW7</accession>
<dbReference type="CDD" id="cd00056">
    <property type="entry name" value="ENDO3c"/>
    <property type="match status" value="1"/>
</dbReference>
<comment type="catalytic activity">
    <reaction evidence="1">
        <text>Hydrolysis of alkylated DNA, releasing 3-methyladenine, 3-methylguanine, 7-methylguanine and 7-methyladenine.</text>
        <dbReference type="EC" id="3.2.2.21"/>
    </reaction>
</comment>
<comment type="cofactor">
    <cofactor evidence="2">
        <name>Zn(2+)</name>
        <dbReference type="ChEBI" id="CHEBI:29105"/>
    </cofactor>
</comment>
<dbReference type="InterPro" id="IPR010316">
    <property type="entry name" value="AlkA_N"/>
</dbReference>
<sequence>MIDPTSAYRALTSRDARFDGVFYVGVTSTGIYCRPICPVKAPRAENCLFFDSAEAAEKASFRPCLRCRPELAPGHAPVDSGQRIAERLMQRIDEGLIEQVDSLEEIAACFHLSLRQLRRIVQKELGVSPQELRQTRRLLLAKQLLSETHLPVTQIAFASGFSSLRRFNAAFSSQYRMPPTHLRKHREAREGHLNGGDTSMLQLSYRAPYDWEAMLAFLRRRALMGVESVDDSSYARTVRLGQHNGWIRVTQQVEKKALQVEFTHSLNPVLPVLLRRLRNLFDLSARPDLIAEHLSQDALLRPSVLANPGLRVPGAFDGFEMAMRAILGQQITVKAAATLGGRFATTLGEEIETPVAGLTHLSPLPARVAQCTVDEIASLGIVSARSRCILALAEHCSQGKLQLDAASHTEQTITQLLTLPGIGEWTAQYLAMRALRWPDAFPAGDIVVRNNLGGLSVKQAEARSQAWRPWRSYAVMHIWHSGKLV</sequence>
<dbReference type="GO" id="GO:0032259">
    <property type="term" value="P:methylation"/>
    <property type="evidence" value="ECO:0007669"/>
    <property type="project" value="UniProtKB-KW"/>
</dbReference>
<keyword evidence="12" id="KW-0804">Transcription</keyword>
<dbReference type="GO" id="GO:0006307">
    <property type="term" value="P:DNA alkylation repair"/>
    <property type="evidence" value="ECO:0007669"/>
    <property type="project" value="TreeGrafter"/>
</dbReference>
<dbReference type="Pfam" id="PF06029">
    <property type="entry name" value="AlkA_N"/>
    <property type="match status" value="1"/>
</dbReference>
<evidence type="ECO:0000256" key="7">
    <source>
        <dbReference type="ARBA" id="ARBA00022763"/>
    </source>
</evidence>
<keyword evidence="7" id="KW-0227">DNA damage</keyword>
<dbReference type="SMART" id="SM01009">
    <property type="entry name" value="AlkA_N"/>
    <property type="match status" value="1"/>
</dbReference>
<dbReference type="GO" id="GO:0032131">
    <property type="term" value="F:alkylated DNA binding"/>
    <property type="evidence" value="ECO:0007669"/>
    <property type="project" value="TreeGrafter"/>
</dbReference>
<evidence type="ECO:0000313" key="16">
    <source>
        <dbReference type="Proteomes" id="UP000424752"/>
    </source>
</evidence>
<keyword evidence="9" id="KW-0805">Transcription regulation</keyword>
<dbReference type="GO" id="GO:0008725">
    <property type="term" value="F:DNA-3-methyladenine glycosylase activity"/>
    <property type="evidence" value="ECO:0007669"/>
    <property type="project" value="TreeGrafter"/>
</dbReference>
<evidence type="ECO:0000256" key="2">
    <source>
        <dbReference type="ARBA" id="ARBA00001947"/>
    </source>
</evidence>
<dbReference type="SUPFAM" id="SSF57884">
    <property type="entry name" value="Ada DNA repair protein, N-terminal domain (N-Ada 10)"/>
    <property type="match status" value="1"/>
</dbReference>
<dbReference type="GO" id="GO:0032993">
    <property type="term" value="C:protein-DNA complex"/>
    <property type="evidence" value="ECO:0007669"/>
    <property type="project" value="TreeGrafter"/>
</dbReference>
<keyword evidence="5" id="KW-0808">Transferase</keyword>
<evidence type="ECO:0000259" key="14">
    <source>
        <dbReference type="PROSITE" id="PS01124"/>
    </source>
</evidence>
<keyword evidence="4" id="KW-0489">Methyltransferase</keyword>
<dbReference type="InterPro" id="IPR011257">
    <property type="entry name" value="DNA_glycosylase"/>
</dbReference>
<proteinExistence type="predicted"/>
<evidence type="ECO:0000256" key="10">
    <source>
        <dbReference type="ARBA" id="ARBA00023125"/>
    </source>
</evidence>
<dbReference type="AlphaFoldDB" id="A0A6I6EUW7"/>
<dbReference type="PROSITE" id="PS00041">
    <property type="entry name" value="HTH_ARAC_FAMILY_1"/>
    <property type="match status" value="1"/>
</dbReference>
<evidence type="ECO:0000313" key="15">
    <source>
        <dbReference type="EMBL" id="QGU88362.1"/>
    </source>
</evidence>
<dbReference type="GO" id="GO:0008168">
    <property type="term" value="F:methyltransferase activity"/>
    <property type="evidence" value="ECO:0007669"/>
    <property type="project" value="UniProtKB-KW"/>
</dbReference>
<dbReference type="InterPro" id="IPR003265">
    <property type="entry name" value="HhH-GPD_domain"/>
</dbReference>
<evidence type="ECO:0000256" key="1">
    <source>
        <dbReference type="ARBA" id="ARBA00000086"/>
    </source>
</evidence>
<keyword evidence="13" id="KW-0234">DNA repair</keyword>
<evidence type="ECO:0000256" key="12">
    <source>
        <dbReference type="ARBA" id="ARBA00023163"/>
    </source>
</evidence>
<dbReference type="InterPro" id="IPR035451">
    <property type="entry name" value="Ada-like_dom_sf"/>
</dbReference>
<dbReference type="EMBL" id="CP046509">
    <property type="protein sequence ID" value="QGU88362.1"/>
    <property type="molecule type" value="Genomic_DNA"/>
</dbReference>
<dbReference type="InterPro" id="IPR051912">
    <property type="entry name" value="Alkylbase_DNA_Glycosylase/TA"/>
</dbReference>
<dbReference type="KEGG" id="erwi:GN242_14495"/>
<keyword evidence="6" id="KW-0479">Metal-binding</keyword>
<dbReference type="EC" id="3.2.2.21" evidence="3"/>
<dbReference type="Gene3D" id="3.40.10.10">
    <property type="entry name" value="DNA Methylphosphotriester Repair Domain"/>
    <property type="match status" value="1"/>
</dbReference>
<dbReference type="InterPro" id="IPR018062">
    <property type="entry name" value="HTH_AraC-typ_CS"/>
</dbReference>
<evidence type="ECO:0000256" key="4">
    <source>
        <dbReference type="ARBA" id="ARBA00022603"/>
    </source>
</evidence>
<dbReference type="InterPro" id="IPR018060">
    <property type="entry name" value="HTH_AraC"/>
</dbReference>
<dbReference type="SUPFAM" id="SSF46689">
    <property type="entry name" value="Homeodomain-like"/>
    <property type="match status" value="1"/>
</dbReference>